<protein>
    <submittedName>
        <fullName evidence="2">Uncharacterized protein</fullName>
    </submittedName>
</protein>
<evidence type="ECO:0000256" key="1">
    <source>
        <dbReference type="SAM" id="MobiDB-lite"/>
    </source>
</evidence>
<dbReference type="EMBL" id="PP911331">
    <property type="protein sequence ID" value="XBY87672.1"/>
    <property type="molecule type" value="Viral_cRNA"/>
</dbReference>
<evidence type="ECO:0000313" key="2">
    <source>
        <dbReference type="EMBL" id="XBY87672.1"/>
    </source>
</evidence>
<accession>A0AAU7YE37</accession>
<proteinExistence type="predicted"/>
<organism evidence="2">
    <name type="scientific">Juruaca virus</name>
    <dbReference type="NCBI Taxonomy" id="3229021"/>
    <lineage>
        <taxon>Viruses</taxon>
        <taxon>Riboviria</taxon>
    </lineage>
</organism>
<feature type="region of interest" description="Disordered" evidence="1">
    <location>
        <begin position="1"/>
        <end position="42"/>
    </location>
</feature>
<name>A0AAU7YE37_9VIRU</name>
<reference evidence="2" key="1">
    <citation type="submission" date="2024-06" db="EMBL/GenBank/DDBJ databases">
        <title>Exploring the Immunopathology and Provisional Taxonomy of Juruaca Virus Infection: Tolerance and Resistance in Neonatal and Adult BALB-c Mice.</title>
        <authorList>
            <person name="Cabral T.S."/>
            <person name="Cayuela N.C."/>
            <person name="Carvalho K.G.B."/>
            <person name="Pimenta T.S."/>
            <person name="Rodrigues A.P.D."/>
            <person name="Diniz D.G."/>
            <person name="Quaresma J.A.S."/>
            <person name="Medeiros D.B.A."/>
            <person name="Prazeres I.T.E."/>
            <person name="Silva S.P."/>
            <person name="Araujo T.P."/>
            <person name="Vasconcelos P.F.C."/>
            <person name="Diniz C.W.P."/>
            <person name="Diniz J.A.P."/>
        </authorList>
    </citation>
    <scope>NUCLEOTIDE SEQUENCE</scope>
    <source>
        <strain evidence="2">BeAn401933</strain>
    </source>
</reference>
<feature type="compositionally biased region" description="Pro residues" evidence="1">
    <location>
        <begin position="27"/>
        <end position="36"/>
    </location>
</feature>
<sequence>MAHQGAGPPPGNRGGPAAPPRGWLPGQPAPGAPQPPAVAVNNQPVGFGQVAAPVAHGQAVNRGPNNGQQQGLNLHVVNNNAPNLAEPPDDALAMHWYIPWRTPATRRQAPHWKTSFSVTTGIIIARSAVPKLVESLVDITRPVGFWQHTKQMAWDFLNLTAALASPHIALAQSYGHESTGHMIGNIKATAIAIWEGSHQCAAHEFWKLVQRTMPMFRRITGVLALASASWCAYRYVTYVTRGPPPFEPEGFAGPTTCVEVTQERALASPTHFACPAGLRALITEKAMMLERTPQLIQKMKGIAGRWCDEHGINPMERPAFIAGAVAAAMTVPRLELDLVAYQRRWEVQYAQRQIAHAAMQGDPAPPHELFWRWLTNPGRR</sequence>